<evidence type="ECO:0000256" key="2">
    <source>
        <dbReference type="ARBA" id="ARBA00022763"/>
    </source>
</evidence>
<dbReference type="PROSITE" id="PS01300">
    <property type="entry name" value="RECR"/>
    <property type="match status" value="1"/>
</dbReference>
<feature type="domain" description="Toprim" evidence="7">
    <location>
        <begin position="80"/>
        <end position="175"/>
    </location>
</feature>
<dbReference type="SUPFAM" id="SSF111304">
    <property type="entry name" value="Recombination protein RecR"/>
    <property type="match status" value="1"/>
</dbReference>
<dbReference type="Gene3D" id="6.10.250.240">
    <property type="match status" value="1"/>
</dbReference>
<keyword evidence="5" id="KW-0233">DNA recombination</keyword>
<dbReference type="Pfam" id="PF13662">
    <property type="entry name" value="Toprim_4"/>
    <property type="match status" value="1"/>
</dbReference>
<dbReference type="InterPro" id="IPR034137">
    <property type="entry name" value="TOPRIM_RecR"/>
</dbReference>
<dbReference type="GO" id="GO:0006310">
    <property type="term" value="P:DNA recombination"/>
    <property type="evidence" value="ECO:0007669"/>
    <property type="project" value="UniProtKB-KW"/>
</dbReference>
<dbReference type="InterPro" id="IPR015967">
    <property type="entry name" value="Rcmb_RecR_Znf"/>
</dbReference>
<evidence type="ECO:0000256" key="1">
    <source>
        <dbReference type="ARBA" id="ARBA00022723"/>
    </source>
</evidence>
<dbReference type="Gene3D" id="3.30.60.80">
    <property type="match status" value="1"/>
</dbReference>
<keyword evidence="2" id="KW-0227">DNA damage</keyword>
<dbReference type="AlphaFoldDB" id="A0A3B1C913"/>
<name>A0A3B1C913_9ZZZZ</name>
<keyword evidence="4" id="KW-0862">Zinc</keyword>
<keyword evidence="1" id="KW-0479">Metal-binding</keyword>
<protein>
    <submittedName>
        <fullName evidence="8">Recombination protein RecR</fullName>
    </submittedName>
</protein>
<dbReference type="PANTHER" id="PTHR30446">
    <property type="entry name" value="RECOMBINATION PROTEIN RECR"/>
    <property type="match status" value="1"/>
</dbReference>
<dbReference type="HAMAP" id="MF_00017">
    <property type="entry name" value="RecR"/>
    <property type="match status" value="1"/>
</dbReference>
<evidence type="ECO:0000256" key="6">
    <source>
        <dbReference type="ARBA" id="ARBA00023204"/>
    </source>
</evidence>
<reference evidence="8" key="1">
    <citation type="submission" date="2018-06" db="EMBL/GenBank/DDBJ databases">
        <authorList>
            <person name="Zhirakovskaya E."/>
        </authorList>
    </citation>
    <scope>NUCLEOTIDE SEQUENCE</scope>
</reference>
<dbReference type="Gene3D" id="3.40.1360.10">
    <property type="match status" value="1"/>
</dbReference>
<accession>A0A3B1C913</accession>
<dbReference type="GO" id="GO:0008270">
    <property type="term" value="F:zinc ion binding"/>
    <property type="evidence" value="ECO:0007669"/>
    <property type="project" value="UniProtKB-KW"/>
</dbReference>
<organism evidence="8">
    <name type="scientific">hydrothermal vent metagenome</name>
    <dbReference type="NCBI Taxonomy" id="652676"/>
    <lineage>
        <taxon>unclassified sequences</taxon>
        <taxon>metagenomes</taxon>
        <taxon>ecological metagenomes</taxon>
    </lineage>
</organism>
<dbReference type="CDD" id="cd01025">
    <property type="entry name" value="TOPRIM_recR"/>
    <property type="match status" value="1"/>
</dbReference>
<sequence>MIIPDTLQKVIDELNKLPSIGRKSAQRLALHLLKADKDDVERLAQALIDLKEKTKMCKICFNISEAEVCDICRSEKRDKSTICVVEEISDVIAIERTNEFSGTYHVLGGVLSPLSGKDAESLNVNELVQRVAQGNIQEVILALNPDTEGETTSLYIAKILKPYQIKVSRLARGLPIGGDIEFADEATIGRAVLGRIQI</sequence>
<dbReference type="Pfam" id="PF21176">
    <property type="entry name" value="RecR_HhH"/>
    <property type="match status" value="1"/>
</dbReference>
<keyword evidence="6" id="KW-0234">DNA repair</keyword>
<dbReference type="PROSITE" id="PS50880">
    <property type="entry name" value="TOPRIM"/>
    <property type="match status" value="1"/>
</dbReference>
<dbReference type="NCBIfam" id="TIGR00615">
    <property type="entry name" value="recR"/>
    <property type="match status" value="1"/>
</dbReference>
<gene>
    <name evidence="8" type="ORF">MNBD_IGNAVI01-363</name>
</gene>
<dbReference type="Gene3D" id="1.10.8.420">
    <property type="entry name" value="RecR Domain 1"/>
    <property type="match status" value="1"/>
</dbReference>
<dbReference type="EMBL" id="UOGD01000135">
    <property type="protein sequence ID" value="VAX19360.1"/>
    <property type="molecule type" value="Genomic_DNA"/>
</dbReference>
<evidence type="ECO:0000259" key="7">
    <source>
        <dbReference type="PROSITE" id="PS50880"/>
    </source>
</evidence>
<keyword evidence="3" id="KW-0863">Zinc-finger</keyword>
<dbReference type="InterPro" id="IPR023627">
    <property type="entry name" value="Rcmb_RecR"/>
</dbReference>
<evidence type="ECO:0000313" key="8">
    <source>
        <dbReference type="EMBL" id="VAX19360.1"/>
    </source>
</evidence>
<dbReference type="Pfam" id="PF02132">
    <property type="entry name" value="RecR_ZnF"/>
    <property type="match status" value="1"/>
</dbReference>
<dbReference type="InterPro" id="IPR000093">
    <property type="entry name" value="DNA_Rcmb_RecR"/>
</dbReference>
<proteinExistence type="inferred from homology"/>
<dbReference type="InterPro" id="IPR006171">
    <property type="entry name" value="TOPRIM_dom"/>
</dbReference>
<dbReference type="PANTHER" id="PTHR30446:SF0">
    <property type="entry name" value="RECOMBINATION PROTEIN RECR"/>
    <property type="match status" value="1"/>
</dbReference>
<dbReference type="GO" id="GO:0003677">
    <property type="term" value="F:DNA binding"/>
    <property type="evidence" value="ECO:0007669"/>
    <property type="project" value="InterPro"/>
</dbReference>
<dbReference type="GO" id="GO:0006281">
    <property type="term" value="P:DNA repair"/>
    <property type="evidence" value="ECO:0007669"/>
    <property type="project" value="UniProtKB-KW"/>
</dbReference>
<evidence type="ECO:0000256" key="3">
    <source>
        <dbReference type="ARBA" id="ARBA00022771"/>
    </source>
</evidence>
<dbReference type="Pfam" id="PF21175">
    <property type="entry name" value="RecR_C"/>
    <property type="match status" value="1"/>
</dbReference>
<dbReference type="SMART" id="SM00493">
    <property type="entry name" value="TOPRIM"/>
    <property type="match status" value="1"/>
</dbReference>
<evidence type="ECO:0000256" key="5">
    <source>
        <dbReference type="ARBA" id="ARBA00023172"/>
    </source>
</evidence>
<evidence type="ECO:0000256" key="4">
    <source>
        <dbReference type="ARBA" id="ARBA00022833"/>
    </source>
</evidence>